<evidence type="ECO:0000313" key="9">
    <source>
        <dbReference type="EMBL" id="CAF4354840.1"/>
    </source>
</evidence>
<evidence type="ECO:0000313" key="5">
    <source>
        <dbReference type="EMBL" id="CAF3649632.1"/>
    </source>
</evidence>
<dbReference type="EMBL" id="CAJOBR010031803">
    <property type="protein sequence ID" value="CAF4996575.1"/>
    <property type="molecule type" value="Genomic_DNA"/>
</dbReference>
<dbReference type="AlphaFoldDB" id="A0A819AD69"/>
<dbReference type="EMBL" id="CAJNYD010001340">
    <property type="protein sequence ID" value="CAF3331219.1"/>
    <property type="molecule type" value="Genomic_DNA"/>
</dbReference>
<dbReference type="Proteomes" id="UP000663833">
    <property type="component" value="Unassembled WGS sequence"/>
</dbReference>
<evidence type="ECO:0000313" key="3">
    <source>
        <dbReference type="EMBL" id="CAF3331219.1"/>
    </source>
</evidence>
<proteinExistence type="predicted"/>
<keyword evidence="13" id="KW-1185">Reference proteome</keyword>
<dbReference type="Proteomes" id="UP000663865">
    <property type="component" value="Unassembled WGS sequence"/>
</dbReference>
<keyword evidence="1" id="KW-0732">Signal</keyword>
<dbReference type="EMBL" id="CAJNXB010000574">
    <property type="protein sequence ID" value="CAF3071566.1"/>
    <property type="molecule type" value="Genomic_DNA"/>
</dbReference>
<dbReference type="EMBL" id="CAJOBS010000305">
    <property type="protein sequence ID" value="CAF4547602.1"/>
    <property type="molecule type" value="Genomic_DNA"/>
</dbReference>
<evidence type="ECO:0000313" key="6">
    <source>
        <dbReference type="EMBL" id="CAF3776090.1"/>
    </source>
</evidence>
<dbReference type="EMBL" id="CAJOBO010001235">
    <property type="protein sequence ID" value="CAF4354840.1"/>
    <property type="molecule type" value="Genomic_DNA"/>
</dbReference>
<name>A0A819AD69_9BILA</name>
<dbReference type="Proteomes" id="UP000663862">
    <property type="component" value="Unassembled WGS sequence"/>
</dbReference>
<dbReference type="EMBL" id="CAJOBQ010000402">
    <property type="protein sequence ID" value="CAF4347208.1"/>
    <property type="molecule type" value="Genomic_DNA"/>
</dbReference>
<dbReference type="Proteomes" id="UP000663873">
    <property type="component" value="Unassembled WGS sequence"/>
</dbReference>
<evidence type="ECO:0000313" key="7">
    <source>
        <dbReference type="EMBL" id="CAF4136891.1"/>
    </source>
</evidence>
<dbReference type="Proteomes" id="UP000663838">
    <property type="component" value="Unassembled WGS sequence"/>
</dbReference>
<accession>A0A819AD69</accession>
<dbReference type="Proteomes" id="UP000663872">
    <property type="component" value="Unassembled WGS sequence"/>
</dbReference>
<dbReference type="Proteomes" id="UP000663869">
    <property type="component" value="Unassembled WGS sequence"/>
</dbReference>
<dbReference type="EMBL" id="CAJNYT010001307">
    <property type="protein sequence ID" value="CAF3404001.1"/>
    <property type="molecule type" value="Genomic_DNA"/>
</dbReference>
<dbReference type="Proteomes" id="UP000663851">
    <property type="component" value="Unassembled WGS sequence"/>
</dbReference>
<organism evidence="6 12">
    <name type="scientific">Rotaria socialis</name>
    <dbReference type="NCBI Taxonomy" id="392032"/>
    <lineage>
        <taxon>Eukaryota</taxon>
        <taxon>Metazoa</taxon>
        <taxon>Spiralia</taxon>
        <taxon>Gnathifera</taxon>
        <taxon>Rotifera</taxon>
        <taxon>Eurotatoria</taxon>
        <taxon>Bdelloidea</taxon>
        <taxon>Philodinida</taxon>
        <taxon>Philodinidae</taxon>
        <taxon>Rotaria</taxon>
    </lineage>
</organism>
<dbReference type="OrthoDB" id="10027077at2759"/>
<evidence type="ECO:0000313" key="13">
    <source>
        <dbReference type="Proteomes" id="UP000663873"/>
    </source>
</evidence>
<evidence type="ECO:0000313" key="10">
    <source>
        <dbReference type="EMBL" id="CAF4547602.1"/>
    </source>
</evidence>
<evidence type="ECO:0000313" key="8">
    <source>
        <dbReference type="EMBL" id="CAF4347208.1"/>
    </source>
</evidence>
<evidence type="ECO:0000313" key="12">
    <source>
        <dbReference type="Proteomes" id="UP000663869"/>
    </source>
</evidence>
<evidence type="ECO:0000313" key="11">
    <source>
        <dbReference type="EMBL" id="CAF4996575.1"/>
    </source>
</evidence>
<reference evidence="6" key="1">
    <citation type="submission" date="2021-02" db="EMBL/GenBank/DDBJ databases">
        <authorList>
            <person name="Nowell W R."/>
        </authorList>
    </citation>
    <scope>NUCLEOTIDE SEQUENCE</scope>
</reference>
<protein>
    <submittedName>
        <fullName evidence="6">Uncharacterized protein</fullName>
    </submittedName>
</protein>
<dbReference type="Proteomes" id="UP000663848">
    <property type="component" value="Unassembled WGS sequence"/>
</dbReference>
<evidence type="ECO:0000256" key="1">
    <source>
        <dbReference type="SAM" id="SignalP"/>
    </source>
</evidence>
<evidence type="ECO:0000313" key="4">
    <source>
        <dbReference type="EMBL" id="CAF3404001.1"/>
    </source>
</evidence>
<evidence type="ECO:0000313" key="2">
    <source>
        <dbReference type="EMBL" id="CAF3071566.1"/>
    </source>
</evidence>
<dbReference type="EMBL" id="CAJNYU010004611">
    <property type="protein sequence ID" value="CAF3776090.1"/>
    <property type="molecule type" value="Genomic_DNA"/>
</dbReference>
<gene>
    <name evidence="6" type="ORF">FME351_LOCUS32235</name>
    <name evidence="4" type="ORF">GRG538_LOCUS10278</name>
    <name evidence="9" type="ORF">HFQ381_LOCUS16990</name>
    <name evidence="5" type="ORF">KIK155_LOCUS23391</name>
    <name evidence="3" type="ORF">LUA448_LOCUS11091</name>
    <name evidence="11" type="ORF">QYT958_LOCUS37675</name>
    <name evidence="2" type="ORF">TIS948_LOCUS5120</name>
    <name evidence="10" type="ORF">TOA249_LOCUS6967</name>
    <name evidence="8" type="ORF">TSG867_LOCUS9289</name>
    <name evidence="7" type="ORF">UJA718_LOCUS2631</name>
</gene>
<sequence length="221" mass="25044">MLYLTLLTVLFVFNGAHSLDCRIVKQGQHFTSTLPFYGFKNESVISVRIQFTESTARYLFPPTEINGRSCSQSWNAVWGSTRCGYLNSQLMDSDRFVWRRAGSCLQYDSQGFVISERVDCAEADLVELAASAYDNGLKPYQFSGILLKEFSAKLRINTWYKLQLTFEETKTVYQLSDDANQVLEVQTVQHRSCPKFSSGAYQGLYFGGQCPAPQDVSVCYD</sequence>
<feature type="signal peptide" evidence="1">
    <location>
        <begin position="1"/>
        <end position="18"/>
    </location>
</feature>
<dbReference type="EMBL" id="CAJOBP010000183">
    <property type="protein sequence ID" value="CAF4136891.1"/>
    <property type="molecule type" value="Genomic_DNA"/>
</dbReference>
<dbReference type="EMBL" id="CAJNYV010004161">
    <property type="protein sequence ID" value="CAF3649632.1"/>
    <property type="molecule type" value="Genomic_DNA"/>
</dbReference>
<dbReference type="Proteomes" id="UP000663825">
    <property type="component" value="Unassembled WGS sequence"/>
</dbReference>
<comment type="caution">
    <text evidence="6">The sequence shown here is derived from an EMBL/GenBank/DDBJ whole genome shotgun (WGS) entry which is preliminary data.</text>
</comment>
<feature type="chain" id="PRO_5036415238" evidence="1">
    <location>
        <begin position="19"/>
        <end position="221"/>
    </location>
</feature>